<proteinExistence type="predicted"/>
<dbReference type="HOGENOM" id="CLU_2292953_0_0_1"/>
<evidence type="ECO:0000256" key="1">
    <source>
        <dbReference type="SAM" id="MobiDB-lite"/>
    </source>
</evidence>
<reference evidence="2 3" key="1">
    <citation type="submission" date="2014-04" db="EMBL/GenBank/DDBJ databases">
        <authorList>
            <consortium name="DOE Joint Genome Institute"/>
            <person name="Kuo A."/>
            <person name="Martino E."/>
            <person name="Perotto S."/>
            <person name="Kohler A."/>
            <person name="Nagy L.G."/>
            <person name="Floudas D."/>
            <person name="Copeland A."/>
            <person name="Barry K.W."/>
            <person name="Cichocki N."/>
            <person name="Veneault-Fourrey C."/>
            <person name="LaButti K."/>
            <person name="Lindquist E.A."/>
            <person name="Lipzen A."/>
            <person name="Lundell T."/>
            <person name="Morin E."/>
            <person name="Murat C."/>
            <person name="Sun H."/>
            <person name="Tunlid A."/>
            <person name="Henrissat B."/>
            <person name="Grigoriev I.V."/>
            <person name="Hibbett D.S."/>
            <person name="Martin F."/>
            <person name="Nordberg H.P."/>
            <person name="Cantor M.N."/>
            <person name="Hua S.X."/>
        </authorList>
    </citation>
    <scope>NUCLEOTIDE SEQUENCE [LARGE SCALE GENOMIC DNA]</scope>
    <source>
        <strain evidence="2 3">Zn</strain>
    </source>
</reference>
<dbReference type="AlphaFoldDB" id="A0A0C3DDZ6"/>
<organism evidence="2 3">
    <name type="scientific">Oidiodendron maius (strain Zn)</name>
    <dbReference type="NCBI Taxonomy" id="913774"/>
    <lineage>
        <taxon>Eukaryota</taxon>
        <taxon>Fungi</taxon>
        <taxon>Dikarya</taxon>
        <taxon>Ascomycota</taxon>
        <taxon>Pezizomycotina</taxon>
        <taxon>Leotiomycetes</taxon>
        <taxon>Leotiomycetes incertae sedis</taxon>
        <taxon>Myxotrichaceae</taxon>
        <taxon>Oidiodendron</taxon>
    </lineage>
</organism>
<feature type="region of interest" description="Disordered" evidence="1">
    <location>
        <begin position="78"/>
        <end position="116"/>
    </location>
</feature>
<name>A0A0C3DDZ6_OIDMZ</name>
<evidence type="ECO:0000313" key="2">
    <source>
        <dbReference type="EMBL" id="KIN00178.1"/>
    </source>
</evidence>
<feature type="compositionally biased region" description="Gly residues" evidence="1">
    <location>
        <begin position="82"/>
        <end position="92"/>
    </location>
</feature>
<feature type="compositionally biased region" description="Polar residues" evidence="1">
    <location>
        <begin position="19"/>
        <end position="33"/>
    </location>
</feature>
<accession>A0A0C3DDZ6</accession>
<feature type="compositionally biased region" description="Basic and acidic residues" evidence="1">
    <location>
        <begin position="107"/>
        <end position="116"/>
    </location>
</feature>
<sequence length="116" mass="12497">MIPSLQPDRPHLPVASPYNPLNQQPIRTLTTTAFPPRNQIEAMSPVPHQLAPDQSLGRVIYDASVRHPVFFTERLKRAPNGVGAGNGDGSSKGWGSPVASGYVFNDGPKREGGSRL</sequence>
<reference evidence="3" key="2">
    <citation type="submission" date="2015-01" db="EMBL/GenBank/DDBJ databases">
        <title>Evolutionary Origins and Diversification of the Mycorrhizal Mutualists.</title>
        <authorList>
            <consortium name="DOE Joint Genome Institute"/>
            <consortium name="Mycorrhizal Genomics Consortium"/>
            <person name="Kohler A."/>
            <person name="Kuo A."/>
            <person name="Nagy L.G."/>
            <person name="Floudas D."/>
            <person name="Copeland A."/>
            <person name="Barry K.W."/>
            <person name="Cichocki N."/>
            <person name="Veneault-Fourrey C."/>
            <person name="LaButti K."/>
            <person name="Lindquist E.A."/>
            <person name="Lipzen A."/>
            <person name="Lundell T."/>
            <person name="Morin E."/>
            <person name="Murat C."/>
            <person name="Riley R."/>
            <person name="Ohm R."/>
            <person name="Sun H."/>
            <person name="Tunlid A."/>
            <person name="Henrissat B."/>
            <person name="Grigoriev I.V."/>
            <person name="Hibbett D.S."/>
            <person name="Martin F."/>
        </authorList>
    </citation>
    <scope>NUCLEOTIDE SEQUENCE [LARGE SCALE GENOMIC DNA]</scope>
    <source>
        <strain evidence="3">Zn</strain>
    </source>
</reference>
<dbReference type="EMBL" id="KN832877">
    <property type="protein sequence ID" value="KIN00178.1"/>
    <property type="molecule type" value="Genomic_DNA"/>
</dbReference>
<protein>
    <submittedName>
        <fullName evidence="2">Uncharacterized protein</fullName>
    </submittedName>
</protein>
<keyword evidence="3" id="KW-1185">Reference proteome</keyword>
<dbReference type="OrthoDB" id="3535086at2759"/>
<evidence type="ECO:0000313" key="3">
    <source>
        <dbReference type="Proteomes" id="UP000054321"/>
    </source>
</evidence>
<feature type="region of interest" description="Disordered" evidence="1">
    <location>
        <begin position="1"/>
        <end position="37"/>
    </location>
</feature>
<gene>
    <name evidence="2" type="ORF">OIDMADRAFT_54779</name>
</gene>
<dbReference type="Proteomes" id="UP000054321">
    <property type="component" value="Unassembled WGS sequence"/>
</dbReference>
<dbReference type="InParanoid" id="A0A0C3DDZ6"/>
<dbReference type="STRING" id="913774.A0A0C3DDZ6"/>